<sequence length="104" mass="11742">MNANMMNRLGMKMGEWFNEQYMMDDMINEQEEEVEGWMMGSVAGRVSLSTRSGDGLMNRDGSGSCWTCLSLKIGQGMKMARWTPQRTMDGSLICQELLSIVSQD</sequence>
<dbReference type="EMBL" id="QGKY02000089">
    <property type="protein sequence ID" value="KAF2613960.1"/>
    <property type="molecule type" value="Genomic_DNA"/>
</dbReference>
<evidence type="ECO:0000313" key="1">
    <source>
        <dbReference type="EMBL" id="KAF2613960.1"/>
    </source>
</evidence>
<dbReference type="AlphaFoldDB" id="A0A8S9M1B1"/>
<name>A0A8S9M1B1_BRACR</name>
<comment type="caution">
    <text evidence="1">The sequence shown here is derived from an EMBL/GenBank/DDBJ whole genome shotgun (WGS) entry which is preliminary data.</text>
</comment>
<reference evidence="1" key="1">
    <citation type="submission" date="2019-12" db="EMBL/GenBank/DDBJ databases">
        <title>Genome sequencing and annotation of Brassica cretica.</title>
        <authorList>
            <person name="Studholme D.J."/>
            <person name="Sarris P.F."/>
        </authorList>
    </citation>
    <scope>NUCLEOTIDE SEQUENCE</scope>
    <source>
        <strain evidence="1">PFS-102/07</strain>
        <tissue evidence="1">Leaf</tissue>
    </source>
</reference>
<accession>A0A8S9M1B1</accession>
<protein>
    <submittedName>
        <fullName evidence="1">Uncharacterized protein</fullName>
    </submittedName>
</protein>
<gene>
    <name evidence="1" type="ORF">F2Q70_00013308</name>
</gene>
<proteinExistence type="predicted"/>
<organism evidence="1">
    <name type="scientific">Brassica cretica</name>
    <name type="common">Mustard</name>
    <dbReference type="NCBI Taxonomy" id="69181"/>
    <lineage>
        <taxon>Eukaryota</taxon>
        <taxon>Viridiplantae</taxon>
        <taxon>Streptophyta</taxon>
        <taxon>Embryophyta</taxon>
        <taxon>Tracheophyta</taxon>
        <taxon>Spermatophyta</taxon>
        <taxon>Magnoliopsida</taxon>
        <taxon>eudicotyledons</taxon>
        <taxon>Gunneridae</taxon>
        <taxon>Pentapetalae</taxon>
        <taxon>rosids</taxon>
        <taxon>malvids</taxon>
        <taxon>Brassicales</taxon>
        <taxon>Brassicaceae</taxon>
        <taxon>Brassiceae</taxon>
        <taxon>Brassica</taxon>
    </lineage>
</organism>